<dbReference type="AlphaFoldDB" id="A0A4P9VJP7"/>
<protein>
    <submittedName>
        <fullName evidence="2">Amino acid ABC transporter substrate-binding protein</fullName>
    </submittedName>
</protein>
<dbReference type="EMBL" id="NDXW01000001">
    <property type="protein sequence ID" value="RDH42012.1"/>
    <property type="molecule type" value="Genomic_DNA"/>
</dbReference>
<dbReference type="PANTHER" id="PTHR38834">
    <property type="entry name" value="PERIPLASMIC SUBSTRATE BINDING PROTEIN FAMILY 3"/>
    <property type="match status" value="1"/>
</dbReference>
<sequence length="276" mass="31867">MTSSVFMYSQKLRLSHLKSVTIMLLRTFATTLICLSLSQIVRANEPEFKLVTENLPPFNYSVRNKSFEHKQKNIKGISVEIITELFKRTGFNYSLKLRQWNLAYSYAQRKPYRGVFGTVKTKERADSFQWVGPLLDNNWVVFAKNDFKEKIKHEHQLKKYEIGGYKGDIRVSYLKSKGFNVTAISNDHYNPQLLDNGLIDLWVSGSFSGPHIAKLSKINVKPVYTIRKAAVYLAMNKDTPKKYIDALNAELKNMHDDGFIERVMSSHKDELTVSQK</sequence>
<dbReference type="InterPro" id="IPR001638">
    <property type="entry name" value="Solute-binding_3/MltF_N"/>
</dbReference>
<reference evidence="2 3" key="1">
    <citation type="submission" date="2017-04" db="EMBL/GenBank/DDBJ databases">
        <title>Draft genome sequence of Zooshikella ganghwensis VG4 isolated from Red Sea sediments.</title>
        <authorList>
            <person name="Rehman Z."/>
            <person name="Alam I."/>
            <person name="Kamau A."/>
            <person name="Bajic V."/>
            <person name="Leiknes T."/>
        </authorList>
    </citation>
    <scope>NUCLEOTIDE SEQUENCE [LARGE SCALE GENOMIC DNA]</scope>
    <source>
        <strain evidence="2 3">VG4</strain>
    </source>
</reference>
<proteinExistence type="predicted"/>
<keyword evidence="3" id="KW-1185">Reference proteome</keyword>
<gene>
    <name evidence="2" type="ORF">B9G39_00345</name>
</gene>
<dbReference type="Pfam" id="PF00497">
    <property type="entry name" value="SBP_bac_3"/>
    <property type="match status" value="1"/>
</dbReference>
<dbReference type="SUPFAM" id="SSF53850">
    <property type="entry name" value="Periplasmic binding protein-like II"/>
    <property type="match status" value="1"/>
</dbReference>
<evidence type="ECO:0000313" key="3">
    <source>
        <dbReference type="Proteomes" id="UP000257039"/>
    </source>
</evidence>
<feature type="domain" description="Solute-binding protein family 3/N-terminal" evidence="1">
    <location>
        <begin position="54"/>
        <end position="263"/>
    </location>
</feature>
<accession>A0A4P9VJP7</accession>
<dbReference type="Gene3D" id="3.40.190.10">
    <property type="entry name" value="Periplasmic binding protein-like II"/>
    <property type="match status" value="2"/>
</dbReference>
<organism evidence="2 3">
    <name type="scientific">Zooshikella ganghwensis</name>
    <dbReference type="NCBI Taxonomy" id="202772"/>
    <lineage>
        <taxon>Bacteria</taxon>
        <taxon>Pseudomonadati</taxon>
        <taxon>Pseudomonadota</taxon>
        <taxon>Gammaproteobacteria</taxon>
        <taxon>Oceanospirillales</taxon>
        <taxon>Zooshikellaceae</taxon>
        <taxon>Zooshikella</taxon>
    </lineage>
</organism>
<dbReference type="Proteomes" id="UP000257039">
    <property type="component" value="Unassembled WGS sequence"/>
</dbReference>
<comment type="caution">
    <text evidence="2">The sequence shown here is derived from an EMBL/GenBank/DDBJ whole genome shotgun (WGS) entry which is preliminary data.</text>
</comment>
<evidence type="ECO:0000259" key="1">
    <source>
        <dbReference type="Pfam" id="PF00497"/>
    </source>
</evidence>
<dbReference type="PANTHER" id="PTHR38834:SF3">
    <property type="entry name" value="SOLUTE-BINDING PROTEIN FAMILY 3_N-TERMINAL DOMAIN-CONTAINING PROTEIN"/>
    <property type="match status" value="1"/>
</dbReference>
<name>A0A4P9VJP7_9GAMM</name>
<evidence type="ECO:0000313" key="2">
    <source>
        <dbReference type="EMBL" id="RDH42012.1"/>
    </source>
</evidence>